<feature type="region of interest" description="Disordered" evidence="1">
    <location>
        <begin position="1"/>
        <end position="39"/>
    </location>
</feature>
<dbReference type="Proteomes" id="UP000499080">
    <property type="component" value="Unassembled WGS sequence"/>
</dbReference>
<organism evidence="2 3">
    <name type="scientific">Araneus ventricosus</name>
    <name type="common">Orbweaver spider</name>
    <name type="synonym">Epeira ventricosa</name>
    <dbReference type="NCBI Taxonomy" id="182803"/>
    <lineage>
        <taxon>Eukaryota</taxon>
        <taxon>Metazoa</taxon>
        <taxon>Ecdysozoa</taxon>
        <taxon>Arthropoda</taxon>
        <taxon>Chelicerata</taxon>
        <taxon>Arachnida</taxon>
        <taxon>Araneae</taxon>
        <taxon>Araneomorphae</taxon>
        <taxon>Entelegynae</taxon>
        <taxon>Araneoidea</taxon>
        <taxon>Araneidae</taxon>
        <taxon>Araneus</taxon>
    </lineage>
</organism>
<evidence type="ECO:0000313" key="3">
    <source>
        <dbReference type="Proteomes" id="UP000499080"/>
    </source>
</evidence>
<name>A0A4Y2G7V3_ARAVE</name>
<gene>
    <name evidence="2" type="ORF">AVEN_192290_1</name>
</gene>
<reference evidence="2 3" key="1">
    <citation type="journal article" date="2019" name="Sci. Rep.">
        <title>Orb-weaving spider Araneus ventricosus genome elucidates the spidroin gene catalogue.</title>
        <authorList>
            <person name="Kono N."/>
            <person name="Nakamura H."/>
            <person name="Ohtoshi R."/>
            <person name="Moran D.A.P."/>
            <person name="Shinohara A."/>
            <person name="Yoshida Y."/>
            <person name="Fujiwara M."/>
            <person name="Mori M."/>
            <person name="Tomita M."/>
            <person name="Arakawa K."/>
        </authorList>
    </citation>
    <scope>NUCLEOTIDE SEQUENCE [LARGE SCALE GENOMIC DNA]</scope>
</reference>
<sequence>MHPPLPQGVCPDIGDVANKTTQPGEARADISATSHPRTRGAPLQRFCNVIKGMSLGKIGSVTLIFSHLNVLVTYKNIGKSSNNAGFIFYLKIHLIYDDNTPRVASETGR</sequence>
<protein>
    <submittedName>
        <fullName evidence="2">Uncharacterized protein</fullName>
    </submittedName>
</protein>
<proteinExistence type="predicted"/>
<accession>A0A4Y2G7V3</accession>
<dbReference type="AlphaFoldDB" id="A0A4Y2G7V3"/>
<dbReference type="EMBL" id="BGPR01001224">
    <property type="protein sequence ID" value="GBM48688.1"/>
    <property type="molecule type" value="Genomic_DNA"/>
</dbReference>
<evidence type="ECO:0000313" key="2">
    <source>
        <dbReference type="EMBL" id="GBM48688.1"/>
    </source>
</evidence>
<keyword evidence="3" id="KW-1185">Reference proteome</keyword>
<comment type="caution">
    <text evidence="2">The sequence shown here is derived from an EMBL/GenBank/DDBJ whole genome shotgun (WGS) entry which is preliminary data.</text>
</comment>
<evidence type="ECO:0000256" key="1">
    <source>
        <dbReference type="SAM" id="MobiDB-lite"/>
    </source>
</evidence>